<dbReference type="RefSeq" id="WP_093333777.1">
    <property type="nucleotide sequence ID" value="NZ_FOXP01000008.1"/>
</dbReference>
<feature type="region of interest" description="Disordered" evidence="1">
    <location>
        <begin position="110"/>
        <end position="143"/>
    </location>
</feature>
<dbReference type="OrthoDB" id="7358761at2"/>
<protein>
    <submittedName>
        <fullName evidence="2">Uncharacterized protein</fullName>
    </submittedName>
</protein>
<dbReference type="Proteomes" id="UP000199586">
    <property type="component" value="Unassembled WGS sequence"/>
</dbReference>
<dbReference type="EMBL" id="FOXP01000008">
    <property type="protein sequence ID" value="SFP84331.1"/>
    <property type="molecule type" value="Genomic_DNA"/>
</dbReference>
<evidence type="ECO:0000313" key="2">
    <source>
        <dbReference type="EMBL" id="SFP84331.1"/>
    </source>
</evidence>
<name>A0A1I5TN73_9SPHN</name>
<evidence type="ECO:0000256" key="1">
    <source>
        <dbReference type="SAM" id="MobiDB-lite"/>
    </source>
</evidence>
<accession>A0A1I5TN73</accession>
<evidence type="ECO:0000313" key="3">
    <source>
        <dbReference type="Proteomes" id="UP000199586"/>
    </source>
</evidence>
<gene>
    <name evidence="2" type="ORF">SAMN04488241_108156</name>
</gene>
<keyword evidence="3" id="KW-1185">Reference proteome</keyword>
<reference evidence="2 3" key="1">
    <citation type="submission" date="2016-10" db="EMBL/GenBank/DDBJ databases">
        <authorList>
            <person name="de Groot N.N."/>
        </authorList>
    </citation>
    <scope>NUCLEOTIDE SEQUENCE [LARGE SCALE GENOMIC DNA]</scope>
    <source>
        <strain evidence="2 3">CGMCC 1.9113</strain>
    </source>
</reference>
<organism evidence="2 3">
    <name type="scientific">Sphingomonas rubra</name>
    <dbReference type="NCBI Taxonomy" id="634430"/>
    <lineage>
        <taxon>Bacteria</taxon>
        <taxon>Pseudomonadati</taxon>
        <taxon>Pseudomonadota</taxon>
        <taxon>Alphaproteobacteria</taxon>
        <taxon>Sphingomonadales</taxon>
        <taxon>Sphingomonadaceae</taxon>
        <taxon>Sphingomonas</taxon>
    </lineage>
</organism>
<dbReference type="AlphaFoldDB" id="A0A1I5TN73"/>
<proteinExistence type="predicted"/>
<sequence>MALKDIIAKLSPDNEKLFHHDPDAERRPVLERIAKNREAFADPSKKVRGGKWFEIGNNQMVAFTPTRADGQPIVIDGKSVTFWSSTEFLAILNAFEAAVRAGEIDDQLAGSTPAGASLPTSELKKPRQRARRSDAGVSRGWSDERRARFAETIASRKIGRDTPDAGG</sequence>